<feature type="compositionally biased region" description="Pro residues" evidence="1">
    <location>
        <begin position="11"/>
        <end position="30"/>
    </location>
</feature>
<keyword evidence="2" id="KW-1133">Transmembrane helix</keyword>
<reference evidence="3" key="1">
    <citation type="submission" date="2024-03" db="EMBL/GenBank/DDBJ databases">
        <title>WGS assembly of Saponaria officinalis var. Norfolk2.</title>
        <authorList>
            <person name="Jenkins J."/>
            <person name="Shu S."/>
            <person name="Grimwood J."/>
            <person name="Barry K."/>
            <person name="Goodstein D."/>
            <person name="Schmutz J."/>
            <person name="Leebens-Mack J."/>
            <person name="Osbourn A."/>
        </authorList>
    </citation>
    <scope>NUCLEOTIDE SEQUENCE [LARGE SCALE GENOMIC DNA]</scope>
    <source>
        <strain evidence="3">JIC</strain>
    </source>
</reference>
<organism evidence="3 4">
    <name type="scientific">Saponaria officinalis</name>
    <name type="common">Common soapwort</name>
    <name type="synonym">Lychnis saponaria</name>
    <dbReference type="NCBI Taxonomy" id="3572"/>
    <lineage>
        <taxon>Eukaryota</taxon>
        <taxon>Viridiplantae</taxon>
        <taxon>Streptophyta</taxon>
        <taxon>Embryophyta</taxon>
        <taxon>Tracheophyta</taxon>
        <taxon>Spermatophyta</taxon>
        <taxon>Magnoliopsida</taxon>
        <taxon>eudicotyledons</taxon>
        <taxon>Gunneridae</taxon>
        <taxon>Pentapetalae</taxon>
        <taxon>Caryophyllales</taxon>
        <taxon>Caryophyllaceae</taxon>
        <taxon>Caryophylleae</taxon>
        <taxon>Saponaria</taxon>
    </lineage>
</organism>
<dbReference type="NCBIfam" id="TIGR01571">
    <property type="entry name" value="A_thal_Cys_rich"/>
    <property type="match status" value="1"/>
</dbReference>
<dbReference type="InterPro" id="IPR006461">
    <property type="entry name" value="PLAC_motif_containing"/>
</dbReference>
<evidence type="ECO:0000256" key="2">
    <source>
        <dbReference type="SAM" id="Phobius"/>
    </source>
</evidence>
<name>A0AAW1KSR8_SAPOF</name>
<feature type="transmembrane region" description="Helical" evidence="2">
    <location>
        <begin position="108"/>
        <end position="127"/>
    </location>
</feature>
<sequence>MHPNQQGSKPDPTPSPSVPLAPIPSTPLPEPTFEGVKPTDGGHINHPPPDLTPTNTFRVTEPVEWSTGLCGWYTNLPNCCITFFCPCITFGEFSEIIDRGGSSCPINGLIYAMLLAVFGCACMYSFFYRVRMRQQFNIKGSHCGDCCIHLWCEICALCQEYRELQLRGFNLHSGWHANVENQASGAMMAPPTQTGMRR</sequence>
<keyword evidence="2" id="KW-0472">Membrane</keyword>
<dbReference type="Pfam" id="PF04749">
    <property type="entry name" value="PLAC8"/>
    <property type="match status" value="1"/>
</dbReference>
<protein>
    <submittedName>
        <fullName evidence="3">Uncharacterized protein</fullName>
    </submittedName>
</protein>
<evidence type="ECO:0000313" key="4">
    <source>
        <dbReference type="Proteomes" id="UP001443914"/>
    </source>
</evidence>
<dbReference type="AlphaFoldDB" id="A0AAW1KSR8"/>
<gene>
    <name evidence="3" type="ORF">RND81_05G010900</name>
</gene>
<keyword evidence="2" id="KW-0812">Transmembrane</keyword>
<dbReference type="PANTHER" id="PTHR15907">
    <property type="entry name" value="DUF614 FAMILY PROTEIN-RELATED"/>
    <property type="match status" value="1"/>
</dbReference>
<comment type="caution">
    <text evidence="3">The sequence shown here is derived from an EMBL/GenBank/DDBJ whole genome shotgun (WGS) entry which is preliminary data.</text>
</comment>
<dbReference type="Proteomes" id="UP001443914">
    <property type="component" value="Unassembled WGS sequence"/>
</dbReference>
<evidence type="ECO:0000256" key="1">
    <source>
        <dbReference type="SAM" id="MobiDB-lite"/>
    </source>
</evidence>
<feature type="region of interest" description="Disordered" evidence="1">
    <location>
        <begin position="1"/>
        <end position="54"/>
    </location>
</feature>
<dbReference type="EMBL" id="JBDFQZ010000005">
    <property type="protein sequence ID" value="KAK9723598.1"/>
    <property type="molecule type" value="Genomic_DNA"/>
</dbReference>
<keyword evidence="4" id="KW-1185">Reference proteome</keyword>
<evidence type="ECO:0000313" key="3">
    <source>
        <dbReference type="EMBL" id="KAK9723598.1"/>
    </source>
</evidence>
<accession>A0AAW1KSR8</accession>
<proteinExistence type="predicted"/>